<dbReference type="SUPFAM" id="SSF53790">
    <property type="entry name" value="Tetrapyrrole methylase"/>
    <property type="match status" value="1"/>
</dbReference>
<dbReference type="Proteomes" id="UP001212841">
    <property type="component" value="Unassembled WGS sequence"/>
</dbReference>
<keyword evidence="2" id="KW-0808">Transferase</keyword>
<dbReference type="InterPro" id="IPR014777">
    <property type="entry name" value="4pyrrole_Mease_sub1"/>
</dbReference>
<evidence type="ECO:0000256" key="3">
    <source>
        <dbReference type="ARBA" id="ARBA00022691"/>
    </source>
</evidence>
<sequence>MLPRHERRTSDDAQEDANRWMVEGVRKGLRVVRLKGGNGFVFGRGGEEVLYLRREGIRDVEIVPGLTSCVAAGEAAMIPVTHRGVADQFCVITGRGEGGRMPSIPLYDARRTIVIMMGIGRIGMLVNQCIEEAAFPSNTPVAVVEKGTWEAQKIVRGRLDSIEKLVMDRGIRNHSIIYIGGVVAVLAEGDEEIMAMSEEMKMANIADEGIDVGRYELIHT</sequence>
<evidence type="ECO:0000313" key="5">
    <source>
        <dbReference type="EMBL" id="KAJ3049676.1"/>
    </source>
</evidence>
<dbReference type="InterPro" id="IPR035996">
    <property type="entry name" value="4pyrrol_Methylase_sf"/>
</dbReference>
<gene>
    <name evidence="5" type="primary">MET1_2</name>
    <name evidence="5" type="ORF">HK097_009354</name>
</gene>
<dbReference type="Pfam" id="PF00590">
    <property type="entry name" value="TP_methylase"/>
    <property type="match status" value="1"/>
</dbReference>
<accession>A0AAD5S920</accession>
<dbReference type="PANTHER" id="PTHR45790">
    <property type="entry name" value="SIROHEME SYNTHASE-RELATED"/>
    <property type="match status" value="1"/>
</dbReference>
<dbReference type="Gene3D" id="3.30.950.10">
    <property type="entry name" value="Methyltransferase, Cobalt-precorrin-4 Transmethylase, Domain 2"/>
    <property type="match status" value="1"/>
</dbReference>
<dbReference type="GO" id="GO:0004851">
    <property type="term" value="F:uroporphyrin-III C-methyltransferase activity"/>
    <property type="evidence" value="ECO:0007669"/>
    <property type="project" value="TreeGrafter"/>
</dbReference>
<feature type="domain" description="Tetrapyrrole methylase" evidence="4">
    <location>
        <begin position="5"/>
        <end position="162"/>
    </location>
</feature>
<dbReference type="InterPro" id="IPR000878">
    <property type="entry name" value="4pyrrol_Mease"/>
</dbReference>
<dbReference type="EMBL" id="JADGJD010000611">
    <property type="protein sequence ID" value="KAJ3049676.1"/>
    <property type="molecule type" value="Genomic_DNA"/>
</dbReference>
<evidence type="ECO:0000256" key="1">
    <source>
        <dbReference type="ARBA" id="ARBA00022603"/>
    </source>
</evidence>
<dbReference type="AlphaFoldDB" id="A0AAD5S920"/>
<dbReference type="PANTHER" id="PTHR45790:SF6">
    <property type="entry name" value="UROPORPHYRINOGEN-III C-METHYLTRANSFERASE"/>
    <property type="match status" value="1"/>
</dbReference>
<keyword evidence="6" id="KW-1185">Reference proteome</keyword>
<reference evidence="5" key="1">
    <citation type="submission" date="2020-05" db="EMBL/GenBank/DDBJ databases">
        <title>Phylogenomic resolution of chytrid fungi.</title>
        <authorList>
            <person name="Stajich J.E."/>
            <person name="Amses K."/>
            <person name="Simmons R."/>
            <person name="Seto K."/>
            <person name="Myers J."/>
            <person name="Bonds A."/>
            <person name="Quandt C.A."/>
            <person name="Barry K."/>
            <person name="Liu P."/>
            <person name="Grigoriev I."/>
            <person name="Longcore J.E."/>
            <person name="James T.Y."/>
        </authorList>
    </citation>
    <scope>NUCLEOTIDE SEQUENCE</scope>
    <source>
        <strain evidence="5">JEL0318</strain>
    </source>
</reference>
<dbReference type="GO" id="GO:0019354">
    <property type="term" value="P:siroheme biosynthetic process"/>
    <property type="evidence" value="ECO:0007669"/>
    <property type="project" value="TreeGrafter"/>
</dbReference>
<name>A0AAD5S920_9FUNG</name>
<dbReference type="InterPro" id="IPR050161">
    <property type="entry name" value="Siro_Cobalamin_biosynth"/>
</dbReference>
<dbReference type="InterPro" id="IPR014776">
    <property type="entry name" value="4pyrrole_Mease_sub2"/>
</dbReference>
<comment type="caution">
    <text evidence="5">The sequence shown here is derived from an EMBL/GenBank/DDBJ whole genome shotgun (WGS) entry which is preliminary data.</text>
</comment>
<evidence type="ECO:0000313" key="6">
    <source>
        <dbReference type="Proteomes" id="UP001212841"/>
    </source>
</evidence>
<dbReference type="Gene3D" id="3.40.1010.10">
    <property type="entry name" value="Cobalt-precorrin-4 Transmethylase, Domain 1"/>
    <property type="match status" value="1"/>
</dbReference>
<dbReference type="GO" id="GO:0032259">
    <property type="term" value="P:methylation"/>
    <property type="evidence" value="ECO:0007669"/>
    <property type="project" value="UniProtKB-KW"/>
</dbReference>
<organism evidence="5 6">
    <name type="scientific">Rhizophlyctis rosea</name>
    <dbReference type="NCBI Taxonomy" id="64517"/>
    <lineage>
        <taxon>Eukaryota</taxon>
        <taxon>Fungi</taxon>
        <taxon>Fungi incertae sedis</taxon>
        <taxon>Chytridiomycota</taxon>
        <taxon>Chytridiomycota incertae sedis</taxon>
        <taxon>Chytridiomycetes</taxon>
        <taxon>Rhizophlyctidales</taxon>
        <taxon>Rhizophlyctidaceae</taxon>
        <taxon>Rhizophlyctis</taxon>
    </lineage>
</organism>
<keyword evidence="1" id="KW-0489">Methyltransferase</keyword>
<evidence type="ECO:0000256" key="2">
    <source>
        <dbReference type="ARBA" id="ARBA00022679"/>
    </source>
</evidence>
<protein>
    <submittedName>
        <fullName evidence="5">Uroporphyrin-III C-methyltransferase</fullName>
    </submittedName>
</protein>
<keyword evidence="3" id="KW-0949">S-adenosyl-L-methionine</keyword>
<proteinExistence type="predicted"/>
<evidence type="ECO:0000259" key="4">
    <source>
        <dbReference type="Pfam" id="PF00590"/>
    </source>
</evidence>